<evidence type="ECO:0000313" key="6">
    <source>
        <dbReference type="Proteomes" id="UP000658997"/>
    </source>
</evidence>
<dbReference type="GO" id="GO:0031267">
    <property type="term" value="F:small GTPase binding"/>
    <property type="evidence" value="ECO:0007669"/>
    <property type="project" value="InterPro"/>
</dbReference>
<feature type="region of interest" description="Disordered" evidence="1">
    <location>
        <begin position="816"/>
        <end position="838"/>
    </location>
</feature>
<sequence>MAAAIPIESSRIRPGQYSRHHSGYSSSGPGKQHGKENEPLSPRHQQHERGRSQGTSSSAAQPIAIDPKYRLRGNSPEDAERTSRSKLSSSSSPTKKGLRSRSRSRSRLFGKDKTDTLNNQAAAAPAYDASTRTPEQINADFVNMLDELQVQPDLRRKLLLLTSTVKASMLQGQATLSLASFSLDGTLSSSPTKTSRMPIPEPLNGRPADAGNRPASTIYQSSSLLDQANADDAELMAPPNTAELFGAGSPRQVSTGSIDSSSSHSGSNSGGGLRGGHTKQSSGSASRSALREAFKKSTPNLGQGGSFISLANSVAGGSTLTSTTNTRPRSMSFGKEIATAFGKETPESFGTMLKCTDASHIDIARIKRMRAVLAAESPVWISTFIGPECGGYDAMLTRLDELLAMEWRDEQHDDMLLHELLRCFVALSTTEVGRQALASQAPRPFRELVDLLFSEKRPGDLSTRKLMIELLAILLDLQLPASQSHTQSSLNYLLQLLQNPCDPAKESVVDFIKQTHTSRPLKTYVVELGTICRDYFWIFCHSQNRFWRFEELQDRIDSIRGPKVPGGMTGGVEFEAMSYITVHLGLINAIATILGQVKAHQLPKPAMTAVEFHEALFTSGIEKVLGTLRRASQSYYSNTHLEVSRYMWLARGAGVELPYHLTDWIESPKLKQVPLLPPLDLAYLSAPSQLPPANAAMPAASGATGGYGIAGAFIAPSAPARQSSFKDRAAKAATGTPSTVSRSNAMRSSQSPTKGRSSPKTQASTDEADGYWDFDSAPVASSAHAKFQPATQEPQQQRREVEVVGFERRLDSQFSLHSPTLPSEPEAAPGVGMPSSSTSKRILGLNEAVSQDLTNTIHHHNKSAAAGNKILGEASVVGSAVKKWESMSISHRPQASPRDQSRGKASHLR</sequence>
<dbReference type="AlphaFoldDB" id="A0A1K0H833"/>
<feature type="compositionally biased region" description="Polar residues" evidence="1">
    <location>
        <begin position="186"/>
        <end position="195"/>
    </location>
</feature>
<dbReference type="EMBL" id="ULHB01000002">
    <property type="protein sequence ID" value="SYW74783.1"/>
    <property type="molecule type" value="Genomic_DNA"/>
</dbReference>
<keyword evidence="6" id="KW-1185">Reference proteome</keyword>
<dbReference type="OrthoDB" id="2155261at2759"/>
<reference evidence="5" key="1">
    <citation type="submission" date="2016-04" db="EMBL/GenBank/DDBJ databases">
        <authorList>
            <person name="Guldener U."/>
            <person name="Guldener U."/>
        </authorList>
    </citation>
    <scope>NUCLEOTIDE SEQUENCE [LARGE SCALE GENOMIC DNA]</scope>
    <source>
        <strain evidence="5">UB2112</strain>
    </source>
</reference>
<dbReference type="GO" id="GO:0003779">
    <property type="term" value="F:actin binding"/>
    <property type="evidence" value="ECO:0007669"/>
    <property type="project" value="InterPro"/>
</dbReference>
<feature type="domain" description="Formin GTPase-binding" evidence="2">
    <location>
        <begin position="130"/>
        <end position="476"/>
    </location>
</feature>
<feature type="region of interest" description="Disordered" evidence="1">
    <location>
        <begin position="1"/>
        <end position="117"/>
    </location>
</feature>
<feature type="compositionally biased region" description="Low complexity" evidence="1">
    <location>
        <begin position="254"/>
        <end position="267"/>
    </location>
</feature>
<feature type="region of interest" description="Disordered" evidence="1">
    <location>
        <begin position="884"/>
        <end position="909"/>
    </location>
</feature>
<reference evidence="3" key="2">
    <citation type="submission" date="2016-04" db="EMBL/GenBank/DDBJ databases">
        <authorList>
            <person name="Evans L.H."/>
            <person name="Alamgir A."/>
            <person name="Owens N."/>
            <person name="Weber N.D."/>
            <person name="Virtaneva K."/>
            <person name="Barbian K."/>
            <person name="Babar A."/>
            <person name="Rosenke K."/>
        </authorList>
    </citation>
    <scope>NUCLEOTIDE SEQUENCE</scope>
    <source>
        <strain evidence="3">UB2112</strain>
    </source>
</reference>
<name>A0A1K0H833_9BASI</name>
<evidence type="ECO:0000313" key="5">
    <source>
        <dbReference type="Proteomes" id="UP000179920"/>
    </source>
</evidence>
<dbReference type="SUPFAM" id="SSF48371">
    <property type="entry name" value="ARM repeat"/>
    <property type="match status" value="1"/>
</dbReference>
<dbReference type="EMBL" id="LT558119">
    <property type="protein sequence ID" value="SAM75698.1"/>
    <property type="molecule type" value="Genomic_DNA"/>
</dbReference>
<proteinExistence type="predicted"/>
<evidence type="ECO:0000313" key="4">
    <source>
        <dbReference type="EMBL" id="SYW74783.1"/>
    </source>
</evidence>
<protein>
    <recommendedName>
        <fullName evidence="2">Formin GTPase-binding domain-containing protein</fullName>
    </recommendedName>
</protein>
<dbReference type="Proteomes" id="UP000179920">
    <property type="component" value="Chromosome III"/>
</dbReference>
<dbReference type="GO" id="GO:0030036">
    <property type="term" value="P:actin cytoskeleton organization"/>
    <property type="evidence" value="ECO:0007669"/>
    <property type="project" value="InterPro"/>
</dbReference>
<feature type="region of interest" description="Disordered" evidence="1">
    <location>
        <begin position="240"/>
        <end position="291"/>
    </location>
</feature>
<dbReference type="InterPro" id="IPR016024">
    <property type="entry name" value="ARM-type_fold"/>
</dbReference>
<feature type="compositionally biased region" description="Polar residues" evidence="1">
    <location>
        <begin position="735"/>
        <end position="765"/>
    </location>
</feature>
<feature type="compositionally biased region" description="Polar residues" evidence="1">
    <location>
        <begin position="278"/>
        <end position="287"/>
    </location>
</feature>
<accession>A0A1K0H833</accession>
<dbReference type="InterPro" id="IPR011989">
    <property type="entry name" value="ARM-like"/>
</dbReference>
<feature type="compositionally biased region" description="Low complexity" evidence="1">
    <location>
        <begin position="85"/>
        <end position="95"/>
    </location>
</feature>
<organism evidence="3 5">
    <name type="scientific">Ustilago bromivora</name>
    <dbReference type="NCBI Taxonomy" id="307758"/>
    <lineage>
        <taxon>Eukaryota</taxon>
        <taxon>Fungi</taxon>
        <taxon>Dikarya</taxon>
        <taxon>Basidiomycota</taxon>
        <taxon>Ustilaginomycotina</taxon>
        <taxon>Ustilaginomycetes</taxon>
        <taxon>Ustilaginales</taxon>
        <taxon>Ustilaginaceae</taxon>
        <taxon>Ustilago</taxon>
    </lineage>
</organism>
<feature type="region of interest" description="Disordered" evidence="1">
    <location>
        <begin position="186"/>
        <end position="216"/>
    </location>
</feature>
<dbReference type="Proteomes" id="UP000658997">
    <property type="component" value="Unassembled WGS sequence"/>
</dbReference>
<gene>
    <name evidence="4" type="ORF">UBRO2_00193</name>
    <name evidence="3" type="ORF">UBRO_01351</name>
</gene>
<feature type="compositionally biased region" description="Basic residues" evidence="1">
    <location>
        <begin position="96"/>
        <end position="108"/>
    </location>
</feature>
<dbReference type="InterPro" id="IPR010473">
    <property type="entry name" value="GTPase-bd"/>
</dbReference>
<reference evidence="4" key="3">
    <citation type="submission" date="2018-08" db="EMBL/GenBank/DDBJ databases">
        <authorList>
            <person name="Guldener U."/>
        </authorList>
    </citation>
    <scope>NUCLEOTIDE SEQUENCE</scope>
    <source>
        <strain evidence="4">UB2</strain>
    </source>
</reference>
<dbReference type="Gene3D" id="1.25.10.10">
    <property type="entry name" value="Leucine-rich Repeat Variant"/>
    <property type="match status" value="1"/>
</dbReference>
<evidence type="ECO:0000256" key="1">
    <source>
        <dbReference type="SAM" id="MobiDB-lite"/>
    </source>
</evidence>
<dbReference type="SMART" id="SM01140">
    <property type="entry name" value="Drf_GBD"/>
    <property type="match status" value="1"/>
</dbReference>
<feature type="region of interest" description="Disordered" evidence="1">
    <location>
        <begin position="782"/>
        <end position="801"/>
    </location>
</feature>
<evidence type="ECO:0000313" key="3">
    <source>
        <dbReference type="EMBL" id="SAM75698.1"/>
    </source>
</evidence>
<evidence type="ECO:0000259" key="2">
    <source>
        <dbReference type="SMART" id="SM01140"/>
    </source>
</evidence>
<feature type="region of interest" description="Disordered" evidence="1">
    <location>
        <begin position="724"/>
        <end position="774"/>
    </location>
</feature>